<evidence type="ECO:0000313" key="4">
    <source>
        <dbReference type="Proteomes" id="UP001161391"/>
    </source>
</evidence>
<dbReference type="Proteomes" id="UP001161391">
    <property type="component" value="Unassembled WGS sequence"/>
</dbReference>
<feature type="domain" description="HTH cro/C1-type" evidence="2">
    <location>
        <begin position="10"/>
        <end position="63"/>
    </location>
</feature>
<dbReference type="InterPro" id="IPR010982">
    <property type="entry name" value="Lambda_DNA-bd_dom_sf"/>
</dbReference>
<dbReference type="RefSeq" id="WP_284390074.1">
    <property type="nucleotide sequence ID" value="NZ_BSNK01000002.1"/>
</dbReference>
<evidence type="ECO:0000259" key="2">
    <source>
        <dbReference type="PROSITE" id="PS50943"/>
    </source>
</evidence>
<dbReference type="Pfam" id="PF13239">
    <property type="entry name" value="2TM"/>
    <property type="match status" value="1"/>
</dbReference>
<organism evidence="3 4">
    <name type="scientific">Algimonas ampicilliniresistens</name>
    <dbReference type="NCBI Taxonomy" id="1298735"/>
    <lineage>
        <taxon>Bacteria</taxon>
        <taxon>Pseudomonadati</taxon>
        <taxon>Pseudomonadota</taxon>
        <taxon>Alphaproteobacteria</taxon>
        <taxon>Maricaulales</taxon>
        <taxon>Robiginitomaculaceae</taxon>
        <taxon>Algimonas</taxon>
    </lineage>
</organism>
<name>A0ABQ5VBB0_9PROT</name>
<accession>A0ABQ5VBB0</accession>
<feature type="transmembrane region" description="Helical" evidence="1">
    <location>
        <begin position="90"/>
        <end position="110"/>
    </location>
</feature>
<feature type="transmembrane region" description="Helical" evidence="1">
    <location>
        <begin position="122"/>
        <end position="143"/>
    </location>
</feature>
<sequence>MQFHPDAAKIKRWREERHWSQDHLADLAGIGSRTVQRIENGEKASYESVMALAAAFNVDVVALTVDPTHQAAAHEKAEAVKAVAAVRLSFWIHLGSYILGMIIFLAISASSGGNGFVMLVPALWWTVGLAGHALTVFIVTIVVRFNHSDETV</sequence>
<keyword evidence="1" id="KW-1133">Transmembrane helix</keyword>
<protein>
    <submittedName>
        <fullName evidence="3">XRE family transcriptional regulator</fullName>
    </submittedName>
</protein>
<dbReference type="InterPro" id="IPR001387">
    <property type="entry name" value="Cro/C1-type_HTH"/>
</dbReference>
<evidence type="ECO:0000256" key="1">
    <source>
        <dbReference type="SAM" id="Phobius"/>
    </source>
</evidence>
<dbReference type="Gene3D" id="1.10.260.40">
    <property type="entry name" value="lambda repressor-like DNA-binding domains"/>
    <property type="match status" value="1"/>
</dbReference>
<dbReference type="EMBL" id="BSNK01000002">
    <property type="protein sequence ID" value="GLQ24044.1"/>
    <property type="molecule type" value="Genomic_DNA"/>
</dbReference>
<dbReference type="PROSITE" id="PS50943">
    <property type="entry name" value="HTH_CROC1"/>
    <property type="match status" value="1"/>
</dbReference>
<proteinExistence type="predicted"/>
<evidence type="ECO:0000313" key="3">
    <source>
        <dbReference type="EMBL" id="GLQ24044.1"/>
    </source>
</evidence>
<keyword evidence="4" id="KW-1185">Reference proteome</keyword>
<reference evidence="3" key="1">
    <citation type="journal article" date="2014" name="Int. J. Syst. Evol. Microbiol.">
        <title>Complete genome of a new Firmicutes species belonging to the dominant human colonic microbiota ('Ruminococcus bicirculans') reveals two chromosomes and a selective capacity to utilize plant glucans.</title>
        <authorList>
            <consortium name="NISC Comparative Sequencing Program"/>
            <person name="Wegmann U."/>
            <person name="Louis P."/>
            <person name="Goesmann A."/>
            <person name="Henrissat B."/>
            <person name="Duncan S.H."/>
            <person name="Flint H.J."/>
        </authorList>
    </citation>
    <scope>NUCLEOTIDE SEQUENCE</scope>
    <source>
        <strain evidence="3">NBRC 108219</strain>
    </source>
</reference>
<dbReference type="CDD" id="cd00093">
    <property type="entry name" value="HTH_XRE"/>
    <property type="match status" value="1"/>
</dbReference>
<dbReference type="SUPFAM" id="SSF47413">
    <property type="entry name" value="lambda repressor-like DNA-binding domains"/>
    <property type="match status" value="1"/>
</dbReference>
<keyword evidence="1" id="KW-0812">Transmembrane</keyword>
<dbReference type="SMART" id="SM00530">
    <property type="entry name" value="HTH_XRE"/>
    <property type="match status" value="1"/>
</dbReference>
<gene>
    <name evidence="3" type="ORF">GCM10007853_19180</name>
</gene>
<keyword evidence="1" id="KW-0472">Membrane</keyword>
<dbReference type="InterPro" id="IPR025698">
    <property type="entry name" value="2TM_dom"/>
</dbReference>
<comment type="caution">
    <text evidence="3">The sequence shown here is derived from an EMBL/GenBank/DDBJ whole genome shotgun (WGS) entry which is preliminary data.</text>
</comment>
<dbReference type="Pfam" id="PF01381">
    <property type="entry name" value="HTH_3"/>
    <property type="match status" value="1"/>
</dbReference>
<reference evidence="3" key="2">
    <citation type="submission" date="2023-01" db="EMBL/GenBank/DDBJ databases">
        <title>Draft genome sequence of Algimonas ampicilliniresistens strain NBRC 108219.</title>
        <authorList>
            <person name="Sun Q."/>
            <person name="Mori K."/>
        </authorList>
    </citation>
    <scope>NUCLEOTIDE SEQUENCE</scope>
    <source>
        <strain evidence="3">NBRC 108219</strain>
    </source>
</reference>